<gene>
    <name evidence="1" type="ORF">BDV40DRAFT_254459</name>
</gene>
<keyword evidence="2" id="KW-1185">Reference proteome</keyword>
<proteinExistence type="predicted"/>
<evidence type="ECO:0000313" key="1">
    <source>
        <dbReference type="EMBL" id="KAE8166743.1"/>
    </source>
</evidence>
<accession>A0A5N6V7F1</accession>
<dbReference type="AlphaFoldDB" id="A0A5N6V7F1"/>
<protein>
    <submittedName>
        <fullName evidence="1">Uncharacterized protein</fullName>
    </submittedName>
</protein>
<dbReference type="EMBL" id="ML738592">
    <property type="protein sequence ID" value="KAE8166743.1"/>
    <property type="molecule type" value="Genomic_DNA"/>
</dbReference>
<sequence>MCLCRCSCTCGVERKDEIALLLLILTTTSSILERERERARYIGAMRSSSPLSPALMHTAYALEPTLFSCLLGSSNNEGCCGLGPFFSCWYCIVLNGMSSYGSGLAENRSRYAVT</sequence>
<dbReference type="Proteomes" id="UP000326950">
    <property type="component" value="Unassembled WGS sequence"/>
</dbReference>
<name>A0A5N6V7F1_ASPTM</name>
<evidence type="ECO:0000313" key="2">
    <source>
        <dbReference type="Proteomes" id="UP000326950"/>
    </source>
</evidence>
<organism evidence="1 2">
    <name type="scientific">Aspergillus tamarii</name>
    <dbReference type="NCBI Taxonomy" id="41984"/>
    <lineage>
        <taxon>Eukaryota</taxon>
        <taxon>Fungi</taxon>
        <taxon>Dikarya</taxon>
        <taxon>Ascomycota</taxon>
        <taxon>Pezizomycotina</taxon>
        <taxon>Eurotiomycetes</taxon>
        <taxon>Eurotiomycetidae</taxon>
        <taxon>Eurotiales</taxon>
        <taxon>Aspergillaceae</taxon>
        <taxon>Aspergillus</taxon>
        <taxon>Aspergillus subgen. Circumdati</taxon>
    </lineage>
</organism>
<reference evidence="1 2" key="1">
    <citation type="submission" date="2019-04" db="EMBL/GenBank/DDBJ databases">
        <title>Friends and foes A comparative genomics study of 23 Aspergillus species from section Flavi.</title>
        <authorList>
            <consortium name="DOE Joint Genome Institute"/>
            <person name="Kjaerbolling I."/>
            <person name="Vesth T."/>
            <person name="Frisvad J.C."/>
            <person name="Nybo J.L."/>
            <person name="Theobald S."/>
            <person name="Kildgaard S."/>
            <person name="Isbrandt T."/>
            <person name="Kuo A."/>
            <person name="Sato A."/>
            <person name="Lyhne E.K."/>
            <person name="Kogle M.E."/>
            <person name="Wiebenga A."/>
            <person name="Kun R.S."/>
            <person name="Lubbers R.J."/>
            <person name="Makela M.R."/>
            <person name="Barry K."/>
            <person name="Chovatia M."/>
            <person name="Clum A."/>
            <person name="Daum C."/>
            <person name="Haridas S."/>
            <person name="He G."/>
            <person name="LaButti K."/>
            <person name="Lipzen A."/>
            <person name="Mondo S."/>
            <person name="Riley R."/>
            <person name="Salamov A."/>
            <person name="Simmons B.A."/>
            <person name="Magnuson J.K."/>
            <person name="Henrissat B."/>
            <person name="Mortensen U.H."/>
            <person name="Larsen T.O."/>
            <person name="Devries R.P."/>
            <person name="Grigoriev I.V."/>
            <person name="Machida M."/>
            <person name="Baker S.E."/>
            <person name="Andersen M.R."/>
        </authorList>
    </citation>
    <scope>NUCLEOTIDE SEQUENCE [LARGE SCALE GENOMIC DNA]</scope>
    <source>
        <strain evidence="1 2">CBS 117626</strain>
    </source>
</reference>